<name>A0A1Y5RM89_9RHOB</name>
<dbReference type="Proteomes" id="UP000193900">
    <property type="component" value="Unassembled WGS sequence"/>
</dbReference>
<sequence>MLILTRDTVRNPTILKVRQLPRKFFGRVTVWPKGKIGAGLFLRILAEFQTLRYSTALLPLIVIALIWNGTALPLSQAPLLMLVILWLVEMRLLRVPEKRRAGLIDAAEAERGLDLLQVQARQALTRIAAGRGLKAGQLHLVVEQSELRPFPPLTYVSVQSEDGPEVLDLAPEERQILRDTLFQPPLDERRLHTINSAQNVFLRDVALDARGVSAHARLSAALV</sequence>
<dbReference type="AlphaFoldDB" id="A0A1Y5RM89"/>
<organism evidence="2 3">
    <name type="scientific">Roseisalinus antarcticus</name>
    <dbReference type="NCBI Taxonomy" id="254357"/>
    <lineage>
        <taxon>Bacteria</taxon>
        <taxon>Pseudomonadati</taxon>
        <taxon>Pseudomonadota</taxon>
        <taxon>Alphaproteobacteria</taxon>
        <taxon>Rhodobacterales</taxon>
        <taxon>Roseobacteraceae</taxon>
        <taxon>Roseisalinus</taxon>
    </lineage>
</organism>
<keyword evidence="1" id="KW-0812">Transmembrane</keyword>
<dbReference type="OrthoDB" id="7852511at2"/>
<accession>A0A1Y5RM89</accession>
<evidence type="ECO:0000313" key="2">
    <source>
        <dbReference type="EMBL" id="SLN18036.1"/>
    </source>
</evidence>
<keyword evidence="3" id="KW-1185">Reference proteome</keyword>
<evidence type="ECO:0000256" key="1">
    <source>
        <dbReference type="SAM" id="Phobius"/>
    </source>
</evidence>
<evidence type="ECO:0000313" key="3">
    <source>
        <dbReference type="Proteomes" id="UP000193900"/>
    </source>
</evidence>
<proteinExistence type="predicted"/>
<dbReference type="RefSeq" id="WP_085877270.1">
    <property type="nucleotide sequence ID" value="NZ_FWFZ01000001.1"/>
</dbReference>
<keyword evidence="1" id="KW-1133">Transmembrane helix</keyword>
<reference evidence="2 3" key="1">
    <citation type="submission" date="2017-03" db="EMBL/GenBank/DDBJ databases">
        <authorList>
            <person name="Afonso C.L."/>
            <person name="Miller P.J."/>
            <person name="Scott M.A."/>
            <person name="Spackman E."/>
            <person name="Goraichik I."/>
            <person name="Dimitrov K.M."/>
            <person name="Suarez D.L."/>
            <person name="Swayne D.E."/>
        </authorList>
    </citation>
    <scope>NUCLEOTIDE SEQUENCE [LARGE SCALE GENOMIC DNA]</scope>
    <source>
        <strain evidence="2 3">CECT 7023</strain>
    </source>
</reference>
<feature type="transmembrane region" description="Helical" evidence="1">
    <location>
        <begin position="50"/>
        <end position="68"/>
    </location>
</feature>
<dbReference type="EMBL" id="FWFZ01000001">
    <property type="protein sequence ID" value="SLN18036.1"/>
    <property type="molecule type" value="Genomic_DNA"/>
</dbReference>
<keyword evidence="1" id="KW-0472">Membrane</keyword>
<protein>
    <submittedName>
        <fullName evidence="2">Uncharacterized protein</fullName>
    </submittedName>
</protein>
<gene>
    <name evidence="2" type="ORF">ROA7023_00362</name>
</gene>